<dbReference type="GO" id="GO:0006207">
    <property type="term" value="P:'de novo' pyrimidine nucleobase biosynthetic process"/>
    <property type="evidence" value="ECO:0007669"/>
    <property type="project" value="InterPro"/>
</dbReference>
<gene>
    <name evidence="3" type="ORF">JW744_04130</name>
</gene>
<dbReference type="Gene3D" id="3.20.20.70">
    <property type="entry name" value="Aldolase class I"/>
    <property type="match status" value="1"/>
</dbReference>
<dbReference type="SMART" id="SM00934">
    <property type="entry name" value="OMPdecase"/>
    <property type="match status" value="1"/>
</dbReference>
<organism evidence="3 4">
    <name type="scientific">Candidatus Iainarchaeum sp</name>
    <dbReference type="NCBI Taxonomy" id="3101447"/>
    <lineage>
        <taxon>Archaea</taxon>
        <taxon>Candidatus Iainarchaeota</taxon>
        <taxon>Candidatus Iainarchaeia</taxon>
        <taxon>Candidatus Iainarchaeales</taxon>
        <taxon>Candidatus Iainarchaeaceae</taxon>
        <taxon>Candidatus Iainarchaeum</taxon>
    </lineage>
</organism>
<evidence type="ECO:0000259" key="2">
    <source>
        <dbReference type="SMART" id="SM00934"/>
    </source>
</evidence>
<dbReference type="AlphaFoldDB" id="A0A938YNY3"/>
<dbReference type="InterPro" id="IPR011060">
    <property type="entry name" value="RibuloseP-bd_barrel"/>
</dbReference>
<evidence type="ECO:0000313" key="4">
    <source>
        <dbReference type="Proteomes" id="UP000809243"/>
    </source>
</evidence>
<accession>A0A938YNY3</accession>
<dbReference type="Proteomes" id="UP000809243">
    <property type="component" value="Unassembled WGS sequence"/>
</dbReference>
<comment type="caution">
    <text evidence="3">The sequence shown here is derived from an EMBL/GenBank/DDBJ whole genome shotgun (WGS) entry which is preliminary data.</text>
</comment>
<evidence type="ECO:0000256" key="1">
    <source>
        <dbReference type="ARBA" id="ARBA00023239"/>
    </source>
</evidence>
<sequence>MGKIIEADKSIIPACDVATLKELEELVKATAKVKGVGAYKVGFVLGLGFGLENVVKAVRKHSNKPIIYDHQKAGTDIPEMGQGFAAVCKQAGVDAVIFFPQAGPATEKAWIEAAQAAGLGVIVGGEMTHPNYLKGDNGFIDDAAPKRMYATAIDAGVTDFVVPGNKPEKIVEYKEFFESKGIEPVLYSPGLVAQGGELTESAKAAGKRWHAIVGRGIYKAEDRGKAAAELSSKL</sequence>
<feature type="domain" description="Orotidine 5'-phosphate decarboxylase" evidence="2">
    <location>
        <begin position="10"/>
        <end position="230"/>
    </location>
</feature>
<dbReference type="InterPro" id="IPR001754">
    <property type="entry name" value="OMPdeCOase_dom"/>
</dbReference>
<reference evidence="3" key="1">
    <citation type="submission" date="2021-01" db="EMBL/GenBank/DDBJ databases">
        <title>Active Sulfur Cycling in an Early Earth Analoge.</title>
        <authorList>
            <person name="Hahn C.R."/>
            <person name="Youssef N.H."/>
            <person name="Elshahed M."/>
        </authorList>
    </citation>
    <scope>NUCLEOTIDE SEQUENCE</scope>
    <source>
        <strain evidence="3">Zod_Metabat.1151</strain>
    </source>
</reference>
<dbReference type="GO" id="GO:0004590">
    <property type="term" value="F:orotidine-5'-phosphate decarboxylase activity"/>
    <property type="evidence" value="ECO:0007669"/>
    <property type="project" value="InterPro"/>
</dbReference>
<keyword evidence="1" id="KW-0456">Lyase</keyword>
<dbReference type="SUPFAM" id="SSF51366">
    <property type="entry name" value="Ribulose-phoshate binding barrel"/>
    <property type="match status" value="1"/>
</dbReference>
<dbReference type="Pfam" id="PF00215">
    <property type="entry name" value="OMPdecase"/>
    <property type="match status" value="1"/>
</dbReference>
<name>A0A938YNY3_9ARCH</name>
<proteinExistence type="predicted"/>
<evidence type="ECO:0000313" key="3">
    <source>
        <dbReference type="EMBL" id="MBN2067629.1"/>
    </source>
</evidence>
<protein>
    <submittedName>
        <fullName evidence="3">Orotidine 5'-phosphate decarboxylase</fullName>
    </submittedName>
</protein>
<dbReference type="InterPro" id="IPR013785">
    <property type="entry name" value="Aldolase_TIM"/>
</dbReference>
<dbReference type="EMBL" id="JAFGDB010000069">
    <property type="protein sequence ID" value="MBN2067629.1"/>
    <property type="molecule type" value="Genomic_DNA"/>
</dbReference>